<feature type="compositionally biased region" description="Low complexity" evidence="1">
    <location>
        <begin position="55"/>
        <end position="66"/>
    </location>
</feature>
<keyword evidence="2" id="KW-0472">Membrane</keyword>
<dbReference type="AlphaFoldDB" id="A0A6C2YTI0"/>
<feature type="transmembrane region" description="Helical" evidence="2">
    <location>
        <begin position="79"/>
        <end position="101"/>
    </location>
</feature>
<protein>
    <recommendedName>
        <fullName evidence="5">Zinc finger/thioredoxin putative domain-containing protein</fullName>
    </recommendedName>
</protein>
<dbReference type="EMBL" id="LR586016">
    <property type="protein sequence ID" value="VIP04691.1"/>
    <property type="molecule type" value="Genomic_DNA"/>
</dbReference>
<accession>A0A6C2YTI0</accession>
<dbReference type="KEGG" id="tim:GMBLW1_45020"/>
<keyword evidence="2" id="KW-1133">Transmembrane helix</keyword>
<proteinExistence type="predicted"/>
<name>A0A6C2YTI0_9BACT</name>
<reference evidence="3" key="1">
    <citation type="submission" date="2019-04" db="EMBL/GenBank/DDBJ databases">
        <authorList>
            <consortium name="Science for Life Laboratories"/>
        </authorList>
    </citation>
    <scope>NUCLEOTIDE SEQUENCE</scope>
    <source>
        <strain evidence="3">MBLW1</strain>
    </source>
</reference>
<dbReference type="EMBL" id="LR593887">
    <property type="protein sequence ID" value="VTS06741.1"/>
    <property type="molecule type" value="Genomic_DNA"/>
</dbReference>
<evidence type="ECO:0000313" key="3">
    <source>
        <dbReference type="EMBL" id="VIP04691.1"/>
    </source>
</evidence>
<organism evidence="3">
    <name type="scientific">Tuwongella immobilis</name>
    <dbReference type="NCBI Taxonomy" id="692036"/>
    <lineage>
        <taxon>Bacteria</taxon>
        <taxon>Pseudomonadati</taxon>
        <taxon>Planctomycetota</taxon>
        <taxon>Planctomycetia</taxon>
        <taxon>Gemmatales</taxon>
        <taxon>Gemmataceae</taxon>
        <taxon>Tuwongella</taxon>
    </lineage>
</organism>
<dbReference type="Proteomes" id="UP000464378">
    <property type="component" value="Chromosome"/>
</dbReference>
<gene>
    <name evidence="3" type="ORF">GMBLW1_45020</name>
</gene>
<sequence length="417" mass="46461">MSQMLTCPFCNHRMPLPRPFPPGRRQVCPRCAETFLIPSDFTEPVADETVATERPASPQAIAQQSADLRRQRESRARRSLVRAIIIMGSLLFAGVAVGLGIRLTRPAPTPTTTPEPVEVVDNNAPPALQSESFRWLPNEVNLVASIRPAAMVVPDSKESPLDWLPTELLTALQVATGRNPSTWRELTIAATIDEQAIPRTYLIAVSRQGFDREQLTQKAAATRTRNRRTLARYDLGRPGFELWVQTPTPYVLLATTRIEDFDNFPAEIPTRMTPAILTDELQLLAKERVAATPWAIVLADPTGWERQLIPRVLLGRMAPDMKIERLSEIKGVALSYSPETPAGWLGWLHMRNPNQGRDLRESIGASIRKIPDWPLTIGGADDWIMLRLSAEPKDFSDAIRRVRPAEPPSPAPLAPKK</sequence>
<dbReference type="InParanoid" id="A0A6C2YTI0"/>
<evidence type="ECO:0000256" key="2">
    <source>
        <dbReference type="SAM" id="Phobius"/>
    </source>
</evidence>
<evidence type="ECO:0008006" key="5">
    <source>
        <dbReference type="Google" id="ProtNLM"/>
    </source>
</evidence>
<feature type="region of interest" description="Disordered" evidence="1">
    <location>
        <begin position="50"/>
        <end position="70"/>
    </location>
</feature>
<keyword evidence="2" id="KW-0812">Transmembrane</keyword>
<dbReference type="RefSeq" id="WP_232056302.1">
    <property type="nucleotide sequence ID" value="NZ_LR593887.1"/>
</dbReference>
<evidence type="ECO:0000256" key="1">
    <source>
        <dbReference type="SAM" id="MobiDB-lite"/>
    </source>
</evidence>
<evidence type="ECO:0000313" key="4">
    <source>
        <dbReference type="Proteomes" id="UP000464378"/>
    </source>
</evidence>
<keyword evidence="4" id="KW-1185">Reference proteome</keyword>